<sequence>MTSPAEEENEVEGTGAEDASGPGRRLTDAEFAEIRELYELGKAGLSELATTYKISRQTLSRRFKDVGAKKGSRAHELAAAAKKAAVAATGVSAGATIERFADRRAEWIEETRMNGYQALKEARLIGRKIMSENLRATPPRPMAHIDDDLKALARYNKLLIDNIAASIELLQANDHVDETTLPSLSIEDLTDDDILEHHKNIGALPEDATVADMLAENDEDGEEGSP</sequence>
<organism evidence="2 3">
    <name type="scientific">Ancylobacter rudongensis</name>
    <dbReference type="NCBI Taxonomy" id="177413"/>
    <lineage>
        <taxon>Bacteria</taxon>
        <taxon>Pseudomonadati</taxon>
        <taxon>Pseudomonadota</taxon>
        <taxon>Alphaproteobacteria</taxon>
        <taxon>Hyphomicrobiales</taxon>
        <taxon>Xanthobacteraceae</taxon>
        <taxon>Ancylobacter</taxon>
    </lineage>
</organism>
<feature type="compositionally biased region" description="Acidic residues" evidence="1">
    <location>
        <begin position="215"/>
        <end position="226"/>
    </location>
</feature>
<feature type="region of interest" description="Disordered" evidence="1">
    <location>
        <begin position="1"/>
        <end position="26"/>
    </location>
</feature>
<dbReference type="Proteomes" id="UP000198889">
    <property type="component" value="Unassembled WGS sequence"/>
</dbReference>
<feature type="compositionally biased region" description="Acidic residues" evidence="1">
    <location>
        <begin position="1"/>
        <end position="11"/>
    </location>
</feature>
<accession>A0A1G4UPR8</accession>
<dbReference type="RefSeq" id="WP_143007094.1">
    <property type="nucleotide sequence ID" value="NZ_FMTP01000010.1"/>
</dbReference>
<gene>
    <name evidence="2" type="ORF">SAMN05660859_0068</name>
</gene>
<feature type="region of interest" description="Disordered" evidence="1">
    <location>
        <begin position="207"/>
        <end position="226"/>
    </location>
</feature>
<evidence type="ECO:0000313" key="3">
    <source>
        <dbReference type="Proteomes" id="UP000198889"/>
    </source>
</evidence>
<dbReference type="EMBL" id="FMTP01000010">
    <property type="protein sequence ID" value="SCW95622.1"/>
    <property type="molecule type" value="Genomic_DNA"/>
</dbReference>
<keyword evidence="3" id="KW-1185">Reference proteome</keyword>
<dbReference type="STRING" id="177413.SAMN05660859_0068"/>
<evidence type="ECO:0000313" key="2">
    <source>
        <dbReference type="EMBL" id="SCW95622.1"/>
    </source>
</evidence>
<dbReference type="AlphaFoldDB" id="A0A1G4UPR8"/>
<evidence type="ECO:0000256" key="1">
    <source>
        <dbReference type="SAM" id="MobiDB-lite"/>
    </source>
</evidence>
<reference evidence="3" key="1">
    <citation type="submission" date="2016-10" db="EMBL/GenBank/DDBJ databases">
        <authorList>
            <person name="Varghese N."/>
            <person name="Submissions S."/>
        </authorList>
    </citation>
    <scope>NUCLEOTIDE SEQUENCE [LARGE SCALE GENOMIC DNA]</scope>
    <source>
        <strain evidence="3">CGMCC 1.1761</strain>
    </source>
</reference>
<name>A0A1G4UPR8_9HYPH</name>
<protein>
    <submittedName>
        <fullName evidence="2">Uncharacterized protein</fullName>
    </submittedName>
</protein>
<proteinExistence type="predicted"/>